<reference evidence="2" key="2">
    <citation type="submission" date="2018-07" db="EMBL/GenBank/DDBJ databases">
        <authorList>
            <person name="Quirk P.G."/>
            <person name="Krulwich T.A."/>
        </authorList>
    </citation>
    <scope>NUCLEOTIDE SEQUENCE</scope>
</reference>
<evidence type="ECO:0000313" key="2">
    <source>
        <dbReference type="EMBL" id="SSX19616.1"/>
    </source>
</evidence>
<proteinExistence type="predicted"/>
<accession>A0A336K2Q7</accession>
<dbReference type="VEuPathDB" id="VectorBase:CSON015167"/>
<name>A0A336K2Q7_CULSO</name>
<dbReference type="AlphaFoldDB" id="A0A336K2Q7"/>
<sequence length="109" mass="12835">MRTIEKRISTSIIEWISWAMNLLSSVLHKPDVKQGFFRVGIGMAKQTIKWICLLAMTFYIRLEMILIISNQEKNAPTKNKFLYANNYSNLTNFYSQKFGYLKRKKSKGF</sequence>
<evidence type="ECO:0000313" key="1">
    <source>
        <dbReference type="EMBL" id="SSW99236.1"/>
    </source>
</evidence>
<reference evidence="1" key="1">
    <citation type="submission" date="2018-04" db="EMBL/GenBank/DDBJ databases">
        <authorList>
            <person name="Go L.Y."/>
            <person name="Mitchell J.A."/>
        </authorList>
    </citation>
    <scope>NUCLEOTIDE SEQUENCE</scope>
    <source>
        <tissue evidence="1">Whole organism</tissue>
    </source>
</reference>
<gene>
    <name evidence="1" type="primary">CSON015167</name>
</gene>
<protein>
    <submittedName>
        <fullName evidence="1">CSON015167 protein</fullName>
    </submittedName>
</protein>
<organism evidence="1">
    <name type="scientific">Culicoides sonorensis</name>
    <name type="common">Biting midge</name>
    <dbReference type="NCBI Taxonomy" id="179676"/>
    <lineage>
        <taxon>Eukaryota</taxon>
        <taxon>Metazoa</taxon>
        <taxon>Ecdysozoa</taxon>
        <taxon>Arthropoda</taxon>
        <taxon>Hexapoda</taxon>
        <taxon>Insecta</taxon>
        <taxon>Pterygota</taxon>
        <taxon>Neoptera</taxon>
        <taxon>Endopterygota</taxon>
        <taxon>Diptera</taxon>
        <taxon>Nematocera</taxon>
        <taxon>Chironomoidea</taxon>
        <taxon>Ceratopogonidae</taxon>
        <taxon>Ceratopogoninae</taxon>
        <taxon>Culicoides</taxon>
        <taxon>Monoculicoides</taxon>
    </lineage>
</organism>
<dbReference type="EMBL" id="UFQS01000093">
    <property type="protein sequence ID" value="SSW99236.1"/>
    <property type="molecule type" value="Genomic_DNA"/>
</dbReference>
<dbReference type="EMBL" id="UFQT01000093">
    <property type="protein sequence ID" value="SSX19616.1"/>
    <property type="molecule type" value="Genomic_DNA"/>
</dbReference>